<sequence length="174" mass="18398">MGQEGVLQEVRRLRRDLAAAPGATKDKIVDIAQKDVGALGASIGGQGLACNQKLGTPVFEFGYASGKHPGGNYAFTGKTLKWAYGKTFKATAPSLRAEEPVGIRSAFTGESSLGSRRLHRYGNTKRLDHLNGVTVAVSDTDGDKRIDTSVSPYFDGEALAVCNVAAKNRSGKIV</sequence>
<organism evidence="1 2">
    <name type="scientific">Streptosporangium brasiliense</name>
    <dbReference type="NCBI Taxonomy" id="47480"/>
    <lineage>
        <taxon>Bacteria</taxon>
        <taxon>Bacillati</taxon>
        <taxon>Actinomycetota</taxon>
        <taxon>Actinomycetes</taxon>
        <taxon>Streptosporangiales</taxon>
        <taxon>Streptosporangiaceae</taxon>
        <taxon>Streptosporangium</taxon>
    </lineage>
</organism>
<reference evidence="1 2" key="1">
    <citation type="submission" date="2023-07" db="EMBL/GenBank/DDBJ databases">
        <title>Sequencing the genomes of 1000 actinobacteria strains.</title>
        <authorList>
            <person name="Klenk H.-P."/>
        </authorList>
    </citation>
    <scope>NUCLEOTIDE SEQUENCE [LARGE SCALE GENOMIC DNA]</scope>
    <source>
        <strain evidence="1 2">DSM 44109</strain>
    </source>
</reference>
<dbReference type="EMBL" id="JAUSRB010000002">
    <property type="protein sequence ID" value="MDP9867828.1"/>
    <property type="molecule type" value="Genomic_DNA"/>
</dbReference>
<dbReference type="RefSeq" id="WP_306869894.1">
    <property type="nucleotide sequence ID" value="NZ_JAUSRB010000002.1"/>
</dbReference>
<dbReference type="Gene3D" id="2.40.10.10">
    <property type="entry name" value="Trypsin-like serine proteases"/>
    <property type="match status" value="1"/>
</dbReference>
<dbReference type="InterPro" id="IPR043504">
    <property type="entry name" value="Peptidase_S1_PA_chymotrypsin"/>
</dbReference>
<protein>
    <submittedName>
        <fullName evidence="1">Uncharacterized protein</fullName>
    </submittedName>
</protein>
<keyword evidence="2" id="KW-1185">Reference proteome</keyword>
<evidence type="ECO:0000313" key="2">
    <source>
        <dbReference type="Proteomes" id="UP001230426"/>
    </source>
</evidence>
<name>A0ABT9REX8_9ACTN</name>
<proteinExistence type="predicted"/>
<gene>
    <name evidence="1" type="ORF">J2S55_007094</name>
</gene>
<accession>A0ABT9REX8</accession>
<comment type="caution">
    <text evidence="1">The sequence shown here is derived from an EMBL/GenBank/DDBJ whole genome shotgun (WGS) entry which is preliminary data.</text>
</comment>
<dbReference type="Proteomes" id="UP001230426">
    <property type="component" value="Unassembled WGS sequence"/>
</dbReference>
<evidence type="ECO:0000313" key="1">
    <source>
        <dbReference type="EMBL" id="MDP9867828.1"/>
    </source>
</evidence>